<sequence length="77" mass="8438">MGCSRDTVSREIFVGCRRTLHDGVLERAGGRSGVARYCEGVLGTAYKAILRVCVEEDVNRSSAGECHRPLLRQDGQL</sequence>
<gene>
    <name evidence="1" type="ORF">Sradi_5740600</name>
</gene>
<protein>
    <submittedName>
        <fullName evidence="1">Uncharacterized protein</fullName>
    </submittedName>
</protein>
<comment type="caution">
    <text evidence="1">The sequence shown here is derived from an EMBL/GenBank/DDBJ whole genome shotgun (WGS) entry which is preliminary data.</text>
</comment>
<evidence type="ECO:0000313" key="1">
    <source>
        <dbReference type="EMBL" id="KAL0313413.1"/>
    </source>
</evidence>
<proteinExistence type="predicted"/>
<dbReference type="AlphaFoldDB" id="A0AAW2L3K8"/>
<dbReference type="EMBL" id="JACGWJ010000026">
    <property type="protein sequence ID" value="KAL0313413.1"/>
    <property type="molecule type" value="Genomic_DNA"/>
</dbReference>
<name>A0AAW2L3K8_SESRA</name>
<accession>A0AAW2L3K8</accession>
<organism evidence="1">
    <name type="scientific">Sesamum radiatum</name>
    <name type="common">Black benniseed</name>
    <dbReference type="NCBI Taxonomy" id="300843"/>
    <lineage>
        <taxon>Eukaryota</taxon>
        <taxon>Viridiplantae</taxon>
        <taxon>Streptophyta</taxon>
        <taxon>Embryophyta</taxon>
        <taxon>Tracheophyta</taxon>
        <taxon>Spermatophyta</taxon>
        <taxon>Magnoliopsida</taxon>
        <taxon>eudicotyledons</taxon>
        <taxon>Gunneridae</taxon>
        <taxon>Pentapetalae</taxon>
        <taxon>asterids</taxon>
        <taxon>lamiids</taxon>
        <taxon>Lamiales</taxon>
        <taxon>Pedaliaceae</taxon>
        <taxon>Sesamum</taxon>
    </lineage>
</organism>
<reference evidence="1" key="1">
    <citation type="submission" date="2020-06" db="EMBL/GenBank/DDBJ databases">
        <authorList>
            <person name="Li T."/>
            <person name="Hu X."/>
            <person name="Zhang T."/>
            <person name="Song X."/>
            <person name="Zhang H."/>
            <person name="Dai N."/>
            <person name="Sheng W."/>
            <person name="Hou X."/>
            <person name="Wei L."/>
        </authorList>
    </citation>
    <scope>NUCLEOTIDE SEQUENCE</scope>
    <source>
        <strain evidence="1">G02</strain>
        <tissue evidence="1">Leaf</tissue>
    </source>
</reference>
<reference evidence="1" key="2">
    <citation type="journal article" date="2024" name="Plant">
        <title>Genomic evolution and insights into agronomic trait innovations of Sesamum species.</title>
        <authorList>
            <person name="Miao H."/>
            <person name="Wang L."/>
            <person name="Qu L."/>
            <person name="Liu H."/>
            <person name="Sun Y."/>
            <person name="Le M."/>
            <person name="Wang Q."/>
            <person name="Wei S."/>
            <person name="Zheng Y."/>
            <person name="Lin W."/>
            <person name="Duan Y."/>
            <person name="Cao H."/>
            <person name="Xiong S."/>
            <person name="Wang X."/>
            <person name="Wei L."/>
            <person name="Li C."/>
            <person name="Ma Q."/>
            <person name="Ju M."/>
            <person name="Zhao R."/>
            <person name="Li G."/>
            <person name="Mu C."/>
            <person name="Tian Q."/>
            <person name="Mei H."/>
            <person name="Zhang T."/>
            <person name="Gao T."/>
            <person name="Zhang H."/>
        </authorList>
    </citation>
    <scope>NUCLEOTIDE SEQUENCE</scope>
    <source>
        <strain evidence="1">G02</strain>
    </source>
</reference>